<accession>X7ZPR1</accession>
<evidence type="ECO:0000256" key="3">
    <source>
        <dbReference type="SAM" id="MobiDB-lite"/>
    </source>
</evidence>
<feature type="compositionally biased region" description="Low complexity" evidence="3">
    <location>
        <begin position="28"/>
        <end position="38"/>
    </location>
</feature>
<comment type="caution">
    <text evidence="4">The sequence shown here is derived from an EMBL/GenBank/DDBJ whole genome shotgun (WGS) entry which is preliminary data.</text>
</comment>
<name>X7ZPR1_MYCKA</name>
<dbReference type="EMBL" id="JAOA01000001">
    <property type="protein sequence ID" value="EUA21587.1"/>
    <property type="molecule type" value="Genomic_DNA"/>
</dbReference>
<keyword evidence="2" id="KW-0687">Ribonucleoprotein</keyword>
<gene>
    <name evidence="4" type="ORF">I545_0008</name>
</gene>
<reference evidence="4 5" key="1">
    <citation type="submission" date="2013-12" db="EMBL/GenBank/DDBJ databases">
        <authorList>
            <person name="Brown-Elliot B."/>
            <person name="Wallace R."/>
            <person name="Lenaerts A."/>
            <person name="Ordway D."/>
            <person name="DeGroote M.A."/>
            <person name="Parker T."/>
            <person name="Sizemore C."/>
            <person name="Tallon L.J."/>
            <person name="Sadzewicz L.K."/>
            <person name="Sengamalay N."/>
            <person name="Fraser C.M."/>
            <person name="Hine E."/>
            <person name="Shefchek K.A."/>
            <person name="Das S.P."/>
            <person name="Tettelin H."/>
        </authorList>
    </citation>
    <scope>NUCLEOTIDE SEQUENCE [LARGE SCALE GENOMIC DNA]</scope>
    <source>
        <strain evidence="4 5">662</strain>
    </source>
</reference>
<dbReference type="Gene3D" id="2.30.30.30">
    <property type="match status" value="1"/>
</dbReference>
<keyword evidence="1 4" id="KW-0689">Ribosomal protein</keyword>
<feature type="region of interest" description="Disordered" evidence="3">
    <location>
        <begin position="19"/>
        <end position="71"/>
    </location>
</feature>
<evidence type="ECO:0000256" key="2">
    <source>
        <dbReference type="ARBA" id="ARBA00023274"/>
    </source>
</evidence>
<dbReference type="PATRIC" id="fig|1299326.3.peg.8"/>
<dbReference type="AlphaFoldDB" id="X7ZPR1"/>
<proteinExistence type="predicted"/>
<evidence type="ECO:0000256" key="1">
    <source>
        <dbReference type="ARBA" id="ARBA00022980"/>
    </source>
</evidence>
<dbReference type="InterPro" id="IPR041988">
    <property type="entry name" value="Ribosomal_uL24_KOW"/>
</dbReference>
<protein>
    <submittedName>
        <fullName evidence="4">50S ribosomal protein L24</fullName>
    </submittedName>
</protein>
<evidence type="ECO:0000313" key="5">
    <source>
        <dbReference type="Proteomes" id="UP000020561"/>
    </source>
</evidence>
<evidence type="ECO:0000313" key="4">
    <source>
        <dbReference type="EMBL" id="EUA21587.1"/>
    </source>
</evidence>
<dbReference type="InterPro" id="IPR014722">
    <property type="entry name" value="Rib_uL2_dom2"/>
</dbReference>
<organism evidence="4 5">
    <name type="scientific">Mycobacterium kansasii 662</name>
    <dbReference type="NCBI Taxonomy" id="1299326"/>
    <lineage>
        <taxon>Bacteria</taxon>
        <taxon>Bacillati</taxon>
        <taxon>Actinomycetota</taxon>
        <taxon>Actinomycetes</taxon>
        <taxon>Mycobacteriales</taxon>
        <taxon>Mycobacteriaceae</taxon>
        <taxon>Mycobacterium</taxon>
    </lineage>
</organism>
<dbReference type="GO" id="GO:1990904">
    <property type="term" value="C:ribonucleoprotein complex"/>
    <property type="evidence" value="ECO:0007669"/>
    <property type="project" value="UniProtKB-KW"/>
</dbReference>
<dbReference type="CDD" id="cd06089">
    <property type="entry name" value="KOW_RPL26"/>
    <property type="match status" value="1"/>
</dbReference>
<sequence length="93" mass="10359">MQAYPDRNRILVEGVNRIKKHTAVSTNPRGARSAVSSPRRPRSTSRNVMVVDSDGNPTRIGYGRRGNRQTGPYLEAQRQGHLMTTAEKDLARA</sequence>
<dbReference type="Proteomes" id="UP000020561">
    <property type="component" value="Unassembled WGS sequence"/>
</dbReference>
<dbReference type="GO" id="GO:0003723">
    <property type="term" value="F:RNA binding"/>
    <property type="evidence" value="ECO:0007669"/>
    <property type="project" value="InterPro"/>
</dbReference>
<dbReference type="GO" id="GO:0005840">
    <property type="term" value="C:ribosome"/>
    <property type="evidence" value="ECO:0007669"/>
    <property type="project" value="UniProtKB-KW"/>
</dbReference>